<dbReference type="Proteomes" id="UP000675781">
    <property type="component" value="Unassembled WGS sequence"/>
</dbReference>
<gene>
    <name evidence="2" type="ORF">KDL01_02040</name>
</gene>
<accession>A0A941ILR1</accession>
<evidence type="ECO:0000256" key="1">
    <source>
        <dbReference type="SAM" id="Phobius"/>
    </source>
</evidence>
<dbReference type="AlphaFoldDB" id="A0A941ILR1"/>
<reference evidence="2" key="1">
    <citation type="submission" date="2021-04" db="EMBL/GenBank/DDBJ databases">
        <title>Genome based classification of Actinospica acidithermotolerans sp. nov., an actinobacterium isolated from an Indonesian hot spring.</title>
        <authorList>
            <person name="Kusuma A.B."/>
            <person name="Putra K.E."/>
            <person name="Nafisah S."/>
            <person name="Loh J."/>
            <person name="Nouioui I."/>
            <person name="Goodfellow M."/>
        </authorList>
    </citation>
    <scope>NUCLEOTIDE SEQUENCE</scope>
    <source>
        <strain evidence="2">CSCA 57</strain>
    </source>
</reference>
<dbReference type="Pfam" id="PF14012">
    <property type="entry name" value="DUF4229"/>
    <property type="match status" value="1"/>
</dbReference>
<evidence type="ECO:0000313" key="2">
    <source>
        <dbReference type="EMBL" id="MBR7832019.1"/>
    </source>
</evidence>
<evidence type="ECO:0000313" key="3">
    <source>
        <dbReference type="Proteomes" id="UP000675781"/>
    </source>
</evidence>
<protein>
    <submittedName>
        <fullName evidence="2">DUF4229 domain-containing protein</fullName>
    </submittedName>
</protein>
<sequence length="109" mass="11896">MSANNEPVVPTAERIPHATLRYTTLRLALFLVSLVLIWGIAELAGMQLDDANRLFLLAVALVVSSIASFFVLARYRGAMSAGLVARTERLSGKVRDSASFEDEDEEVEA</sequence>
<name>A0A941ILR1_9ACTN</name>
<dbReference type="EMBL" id="JAGSOG010000005">
    <property type="protein sequence ID" value="MBR7832019.1"/>
    <property type="molecule type" value="Genomic_DNA"/>
</dbReference>
<dbReference type="RefSeq" id="WP_212526551.1">
    <property type="nucleotide sequence ID" value="NZ_JAGSOG010000005.1"/>
</dbReference>
<proteinExistence type="predicted"/>
<organism evidence="2 3">
    <name type="scientific">Actinospica durhamensis</name>
    <dbReference type="NCBI Taxonomy" id="1508375"/>
    <lineage>
        <taxon>Bacteria</taxon>
        <taxon>Bacillati</taxon>
        <taxon>Actinomycetota</taxon>
        <taxon>Actinomycetes</taxon>
        <taxon>Catenulisporales</taxon>
        <taxon>Actinospicaceae</taxon>
        <taxon>Actinospica</taxon>
    </lineage>
</organism>
<feature type="transmembrane region" description="Helical" evidence="1">
    <location>
        <begin position="54"/>
        <end position="73"/>
    </location>
</feature>
<comment type="caution">
    <text evidence="2">The sequence shown here is derived from an EMBL/GenBank/DDBJ whole genome shotgun (WGS) entry which is preliminary data.</text>
</comment>
<keyword evidence="1" id="KW-1133">Transmembrane helix</keyword>
<keyword evidence="1" id="KW-0472">Membrane</keyword>
<keyword evidence="3" id="KW-1185">Reference proteome</keyword>
<feature type="transmembrane region" description="Helical" evidence="1">
    <location>
        <begin position="27"/>
        <end position="48"/>
    </location>
</feature>
<dbReference type="InterPro" id="IPR025323">
    <property type="entry name" value="DUF4229"/>
</dbReference>
<keyword evidence="1" id="KW-0812">Transmembrane</keyword>